<evidence type="ECO:0000313" key="4">
    <source>
        <dbReference type="Proteomes" id="UP001606302"/>
    </source>
</evidence>
<dbReference type="EMBL" id="JBIGHX010000003">
    <property type="protein sequence ID" value="MFG6461828.1"/>
    <property type="molecule type" value="Genomic_DNA"/>
</dbReference>
<accession>A0ABW7GIS7</accession>
<comment type="caution">
    <text evidence="3">The sequence shown here is derived from an EMBL/GenBank/DDBJ whole genome shotgun (WGS) entry which is preliminary data.</text>
</comment>
<keyword evidence="3" id="KW-0966">Cell projection</keyword>
<sequence>MLAQNIAPKPAALPPAPQAAAQPPQAAGPSFAQFLTSQAPPPAPPEADNAADEASSAQAAARRRPAQPAKPAQQRPAEAAPKAEAKAPADKTDAETTTDAVTACADEDDTADTPELKEFTQLLGMTTAQPEALARNDTHRSRNAAASDDDAPTGRTGTRGVAADGGRGPVEAAAAAPARAGDLRADAGKAARADTEALQTAAASQPASEPAPATPAPASPSFAAVLAQALPAPAATANAAPATAYAGVQAPLHSQAFAPELGARVSLLAVDGVQQAQLQLNPADMGPVSVQITVDGNQAQVSFHAVQAETRQALEQSLPDLAAALQGQGLTLAGGGVFQQAPRDAEQRGEPADDGGTARGSRAGGGRIDATATPATPPARRSVGLLDTFA</sequence>
<proteinExistence type="predicted"/>
<dbReference type="InterPro" id="IPR038610">
    <property type="entry name" value="FliK-like_C_sf"/>
</dbReference>
<reference evidence="3 4" key="1">
    <citation type="submission" date="2024-08" db="EMBL/GenBank/DDBJ databases">
        <authorList>
            <person name="Lu H."/>
        </authorList>
    </citation>
    <scope>NUCLEOTIDE SEQUENCE [LARGE SCALE GENOMIC DNA]</scope>
    <source>
        <strain evidence="3 4">DXS20W</strain>
    </source>
</reference>
<dbReference type="PANTHER" id="PTHR37533">
    <property type="entry name" value="FLAGELLAR HOOK-LENGTH CONTROL PROTEIN"/>
    <property type="match status" value="1"/>
</dbReference>
<keyword evidence="3" id="KW-0969">Cilium</keyword>
<evidence type="ECO:0000256" key="1">
    <source>
        <dbReference type="SAM" id="MobiDB-lite"/>
    </source>
</evidence>
<evidence type="ECO:0000313" key="3">
    <source>
        <dbReference type="EMBL" id="MFG6461828.1"/>
    </source>
</evidence>
<evidence type="ECO:0000259" key="2">
    <source>
        <dbReference type="Pfam" id="PF02120"/>
    </source>
</evidence>
<keyword evidence="4" id="KW-1185">Reference proteome</keyword>
<feature type="compositionally biased region" description="Low complexity" evidence="1">
    <location>
        <begin position="95"/>
        <end position="104"/>
    </location>
</feature>
<dbReference type="InterPro" id="IPR021136">
    <property type="entry name" value="Flagellar_hook_control-like_C"/>
</dbReference>
<keyword evidence="3" id="KW-0282">Flagellum</keyword>
<feature type="domain" description="Flagellar hook-length control protein-like C-terminal" evidence="2">
    <location>
        <begin position="267"/>
        <end position="343"/>
    </location>
</feature>
<protein>
    <submittedName>
        <fullName evidence="3">Flagellar hook-length control protein FliK</fullName>
    </submittedName>
</protein>
<dbReference type="InterPro" id="IPR052563">
    <property type="entry name" value="FliK"/>
</dbReference>
<dbReference type="PANTHER" id="PTHR37533:SF2">
    <property type="entry name" value="FLAGELLAR HOOK-LENGTH CONTROL PROTEIN"/>
    <property type="match status" value="1"/>
</dbReference>
<feature type="region of interest" description="Disordered" evidence="1">
    <location>
        <begin position="340"/>
        <end position="390"/>
    </location>
</feature>
<dbReference type="Pfam" id="PF02120">
    <property type="entry name" value="Flg_hook"/>
    <property type="match status" value="1"/>
</dbReference>
<dbReference type="Gene3D" id="3.30.750.140">
    <property type="match status" value="1"/>
</dbReference>
<feature type="compositionally biased region" description="Basic and acidic residues" evidence="1">
    <location>
        <begin position="81"/>
        <end position="94"/>
    </location>
</feature>
<gene>
    <name evidence="3" type="ORF">ACG04Q_09625</name>
</gene>
<name>A0ABW7GIS7_9BURK</name>
<dbReference type="RefSeq" id="WP_394510689.1">
    <property type="nucleotide sequence ID" value="NZ_JBIGHX010000003.1"/>
</dbReference>
<dbReference type="CDD" id="cd17470">
    <property type="entry name" value="T3SS_Flik_C"/>
    <property type="match status" value="1"/>
</dbReference>
<feature type="compositionally biased region" description="Low complexity" evidence="1">
    <location>
        <begin position="201"/>
        <end position="211"/>
    </location>
</feature>
<feature type="compositionally biased region" description="Low complexity" evidence="1">
    <location>
        <begin position="46"/>
        <end position="80"/>
    </location>
</feature>
<feature type="compositionally biased region" description="Basic and acidic residues" evidence="1">
    <location>
        <begin position="181"/>
        <end position="195"/>
    </location>
</feature>
<feature type="compositionally biased region" description="Low complexity" evidence="1">
    <location>
        <begin position="18"/>
        <end position="33"/>
    </location>
</feature>
<dbReference type="Proteomes" id="UP001606302">
    <property type="component" value="Unassembled WGS sequence"/>
</dbReference>
<feature type="region of interest" description="Disordered" evidence="1">
    <location>
        <begin position="1"/>
        <end position="219"/>
    </location>
</feature>
<organism evidence="3 4">
    <name type="scientific">Pelomonas lactea</name>
    <dbReference type="NCBI Taxonomy" id="3299030"/>
    <lineage>
        <taxon>Bacteria</taxon>
        <taxon>Pseudomonadati</taxon>
        <taxon>Pseudomonadota</taxon>
        <taxon>Betaproteobacteria</taxon>
        <taxon>Burkholderiales</taxon>
        <taxon>Sphaerotilaceae</taxon>
        <taxon>Roseateles</taxon>
    </lineage>
</organism>